<protein>
    <submittedName>
        <fullName evidence="1">Uncharacterized protein</fullName>
    </submittedName>
</protein>
<sequence>MLLRPDATHRDQATNQLARIFPESTGWLQFKSHLPGKEVFANSILDPSIGIDGELALETFAKADWMNWISTTQISLYEVGTRVGLTPTVGRPLTSALADVYKNIQFTLDAYNRGAAPEELVADLLKNAGLQALQQIAGQSNMIAQTVAQVIAAAVWAADVWATHRNSELAKNVSLPPLQSEEPATDSWQVNRVFEFIRRAGSGGVVYPDGKIEAASNANYTKLFLPAYRHTMPWKIQYRGGGVAAQQGNPSKARGPRGETQFNFDPGDGSTFGFMPGTTTSLRVLQASHRFYQSVRGTPVDRYALRCRGVDKPCWQSPKSFDGTKDCRQCVTAESVWPTKGVGWAYGGAPLNATTPGENVGAFYPSMNKLLLNLLEMIVQPGPLLFTVDFVQVFDSWRTCFESFWDFIQREWTTYRGAGWRGQLSRLATLMTAYHSDAGPVLGGRDPGHPLALIQDPRSERFSVSFASSIFSEIIAPYCRDAYAMQAHYLDTLEVAYIPPGAGALYRSSGKLKSDELALKFVRSRTQLLSSPKRMSVNLRRVSDPEYRAELVKSGVKMPKTNPILDGSPGLGHQLLAPQEKPARAPRRPKVMVEPALAGINALASRAPKPARQARRLDASPPWSAGERAGVAVAIGAAAVVGVAGAVALRRRDPEADEE</sequence>
<accession>A6GDY5</accession>
<proteinExistence type="predicted"/>
<evidence type="ECO:0000313" key="1">
    <source>
        <dbReference type="EMBL" id="EDM75934.1"/>
    </source>
</evidence>
<dbReference type="OrthoDB" id="5527105at2"/>
<name>A6GDY5_9BACT</name>
<gene>
    <name evidence="1" type="ORF">PPSIR1_25186</name>
</gene>
<reference evidence="1 2" key="1">
    <citation type="submission" date="2007-06" db="EMBL/GenBank/DDBJ databases">
        <authorList>
            <person name="Shimkets L."/>
            <person name="Ferriera S."/>
            <person name="Johnson J."/>
            <person name="Kravitz S."/>
            <person name="Beeson K."/>
            <person name="Sutton G."/>
            <person name="Rogers Y.-H."/>
            <person name="Friedman R."/>
            <person name="Frazier M."/>
            <person name="Venter J.C."/>
        </authorList>
    </citation>
    <scope>NUCLEOTIDE SEQUENCE [LARGE SCALE GENOMIC DNA]</scope>
    <source>
        <strain evidence="1 2">SIR-1</strain>
    </source>
</reference>
<dbReference type="RefSeq" id="WP_006974925.1">
    <property type="nucleotide sequence ID" value="NZ_ABCS01000077.1"/>
</dbReference>
<dbReference type="Proteomes" id="UP000005801">
    <property type="component" value="Unassembled WGS sequence"/>
</dbReference>
<evidence type="ECO:0000313" key="2">
    <source>
        <dbReference type="Proteomes" id="UP000005801"/>
    </source>
</evidence>
<organism evidence="1 2">
    <name type="scientific">Plesiocystis pacifica SIR-1</name>
    <dbReference type="NCBI Taxonomy" id="391625"/>
    <lineage>
        <taxon>Bacteria</taxon>
        <taxon>Pseudomonadati</taxon>
        <taxon>Myxococcota</taxon>
        <taxon>Polyangia</taxon>
        <taxon>Nannocystales</taxon>
        <taxon>Nannocystaceae</taxon>
        <taxon>Plesiocystis</taxon>
    </lineage>
</organism>
<keyword evidence="2" id="KW-1185">Reference proteome</keyword>
<comment type="caution">
    <text evidence="1">The sequence shown here is derived from an EMBL/GenBank/DDBJ whole genome shotgun (WGS) entry which is preliminary data.</text>
</comment>
<dbReference type="AlphaFoldDB" id="A6GDY5"/>
<dbReference type="STRING" id="391625.PPSIR1_25186"/>
<dbReference type="EMBL" id="ABCS01000077">
    <property type="protein sequence ID" value="EDM75934.1"/>
    <property type="molecule type" value="Genomic_DNA"/>
</dbReference>